<name>A0A347WJ75_9LACT</name>
<dbReference type="SUPFAM" id="SSF81345">
    <property type="entry name" value="ABC transporter involved in vitamin B12 uptake, BtuC"/>
    <property type="match status" value="1"/>
</dbReference>
<dbReference type="AlphaFoldDB" id="A0A347WJ75"/>
<evidence type="ECO:0000256" key="3">
    <source>
        <dbReference type="ARBA" id="ARBA00022448"/>
    </source>
</evidence>
<dbReference type="InterPro" id="IPR001626">
    <property type="entry name" value="ABC_TroCD"/>
</dbReference>
<accession>A0A347WJ75</accession>
<dbReference type="Proteomes" id="UP000263232">
    <property type="component" value="Chromosome"/>
</dbReference>
<protein>
    <submittedName>
        <fullName evidence="10">Zinc ABC transporter permease</fullName>
    </submittedName>
</protein>
<evidence type="ECO:0000256" key="6">
    <source>
        <dbReference type="ARBA" id="ARBA00022989"/>
    </source>
</evidence>
<evidence type="ECO:0000256" key="8">
    <source>
        <dbReference type="RuleBase" id="RU003943"/>
    </source>
</evidence>
<dbReference type="RefSeq" id="WP_118990048.1">
    <property type="nucleotide sequence ID" value="NZ_CP023434.1"/>
</dbReference>
<keyword evidence="6 9" id="KW-1133">Transmembrane helix</keyword>
<feature type="transmembrane region" description="Helical" evidence="9">
    <location>
        <begin position="59"/>
        <end position="78"/>
    </location>
</feature>
<feature type="transmembrane region" description="Helical" evidence="9">
    <location>
        <begin position="143"/>
        <end position="162"/>
    </location>
</feature>
<evidence type="ECO:0000256" key="7">
    <source>
        <dbReference type="ARBA" id="ARBA00023136"/>
    </source>
</evidence>
<keyword evidence="5 8" id="KW-0812">Transmembrane</keyword>
<evidence type="ECO:0000256" key="9">
    <source>
        <dbReference type="SAM" id="Phobius"/>
    </source>
</evidence>
<dbReference type="GO" id="GO:0010043">
    <property type="term" value="P:response to zinc ion"/>
    <property type="evidence" value="ECO:0007669"/>
    <property type="project" value="TreeGrafter"/>
</dbReference>
<comment type="subcellular location">
    <subcellularLocation>
        <location evidence="1 8">Cell membrane</location>
        <topology evidence="1 8">Multi-pass membrane protein</topology>
    </subcellularLocation>
</comment>
<dbReference type="GO" id="GO:0043190">
    <property type="term" value="C:ATP-binding cassette (ABC) transporter complex"/>
    <property type="evidence" value="ECO:0007669"/>
    <property type="project" value="InterPro"/>
</dbReference>
<dbReference type="KEGG" id="abae:CL176_03305"/>
<dbReference type="Pfam" id="PF00950">
    <property type="entry name" value="ABC-3"/>
    <property type="match status" value="1"/>
</dbReference>
<dbReference type="GO" id="GO:0055085">
    <property type="term" value="P:transmembrane transport"/>
    <property type="evidence" value="ECO:0007669"/>
    <property type="project" value="InterPro"/>
</dbReference>
<feature type="transmembrane region" description="Helical" evidence="9">
    <location>
        <begin position="204"/>
        <end position="223"/>
    </location>
</feature>
<feature type="transmembrane region" description="Helical" evidence="9">
    <location>
        <begin position="90"/>
        <end position="110"/>
    </location>
</feature>
<keyword evidence="4" id="KW-1003">Cell membrane</keyword>
<dbReference type="InterPro" id="IPR037294">
    <property type="entry name" value="ABC_BtuC-like"/>
</dbReference>
<evidence type="ECO:0000256" key="5">
    <source>
        <dbReference type="ARBA" id="ARBA00022692"/>
    </source>
</evidence>
<keyword evidence="3 8" id="KW-0813">Transport</keyword>
<comment type="similarity">
    <text evidence="2 8">Belongs to the ABC-3 integral membrane protein family.</text>
</comment>
<feature type="transmembrane region" description="Helical" evidence="9">
    <location>
        <begin position="36"/>
        <end position="53"/>
    </location>
</feature>
<evidence type="ECO:0000256" key="2">
    <source>
        <dbReference type="ARBA" id="ARBA00008034"/>
    </source>
</evidence>
<organism evidence="10 11">
    <name type="scientific">Suicoccus acidiformans</name>
    <dbReference type="NCBI Taxonomy" id="2036206"/>
    <lineage>
        <taxon>Bacteria</taxon>
        <taxon>Bacillati</taxon>
        <taxon>Bacillota</taxon>
        <taxon>Bacilli</taxon>
        <taxon>Lactobacillales</taxon>
        <taxon>Aerococcaceae</taxon>
        <taxon>Suicoccus</taxon>
    </lineage>
</organism>
<sequence>MNLLFDITLVGIAVSLSCAIVGVFLVLRGSTMVSDAITHTVLLGIVLGFFVTHDLDSPLLMVGATLIGVFTVWLIEALRSTGLVDQDAAIGIVFPLLFSIAIILITRYAGDVHLDVDAVFTGELGFTVFERVRWNGMDLGPTAFWRSMIIFVINSLFIAIFYKELKVSTFDPNYAKSLGFSTIAIHYGLMTLVSLTSVGAFESVGSILVVGFMVGPALIGYLLADKLGHVITISLIAAVFNSIVGVRIAYSMDLSYAGVIAVVTGIVVFIAFLFSPKKGALRNLVNRKRRQNALEEEAHQL</sequence>
<feature type="transmembrane region" description="Helical" evidence="9">
    <location>
        <begin position="256"/>
        <end position="274"/>
    </location>
</feature>
<feature type="transmembrane region" description="Helical" evidence="9">
    <location>
        <begin position="6"/>
        <end position="27"/>
    </location>
</feature>
<dbReference type="Gene3D" id="1.10.3470.10">
    <property type="entry name" value="ABC transporter involved in vitamin B12 uptake, BtuC"/>
    <property type="match status" value="1"/>
</dbReference>
<reference evidence="10 11" key="1">
    <citation type="submission" date="2017-09" db="EMBL/GenBank/DDBJ databases">
        <title>Complete genome sequence of Oxytococcus suis strain ZY16052.</title>
        <authorList>
            <person name="Li F."/>
        </authorList>
    </citation>
    <scope>NUCLEOTIDE SEQUENCE [LARGE SCALE GENOMIC DNA]</scope>
    <source>
        <strain evidence="10 11">ZY16052</strain>
    </source>
</reference>
<keyword evidence="7 9" id="KW-0472">Membrane</keyword>
<evidence type="ECO:0000313" key="10">
    <source>
        <dbReference type="EMBL" id="AXY25132.1"/>
    </source>
</evidence>
<dbReference type="EMBL" id="CP023434">
    <property type="protein sequence ID" value="AXY25132.1"/>
    <property type="molecule type" value="Genomic_DNA"/>
</dbReference>
<dbReference type="PANTHER" id="PTHR30477">
    <property type="entry name" value="ABC-TRANSPORTER METAL-BINDING PROTEIN"/>
    <property type="match status" value="1"/>
</dbReference>
<dbReference type="CDD" id="cd06550">
    <property type="entry name" value="TM_ABC_iron-siderophores_like"/>
    <property type="match status" value="1"/>
</dbReference>
<proteinExistence type="inferred from homology"/>
<dbReference type="PANTHER" id="PTHR30477:SF8">
    <property type="entry name" value="METAL TRANSPORT SYSTEM MEMBRANE PROTEIN CT_070-RELATED"/>
    <property type="match status" value="1"/>
</dbReference>
<evidence type="ECO:0000256" key="4">
    <source>
        <dbReference type="ARBA" id="ARBA00022475"/>
    </source>
</evidence>
<feature type="transmembrane region" description="Helical" evidence="9">
    <location>
        <begin position="174"/>
        <end position="198"/>
    </location>
</feature>
<dbReference type="OrthoDB" id="9788905at2"/>
<keyword evidence="11" id="KW-1185">Reference proteome</keyword>
<gene>
    <name evidence="10" type="ORF">CL176_03305</name>
</gene>
<evidence type="ECO:0000256" key="1">
    <source>
        <dbReference type="ARBA" id="ARBA00004651"/>
    </source>
</evidence>
<evidence type="ECO:0000313" key="11">
    <source>
        <dbReference type="Proteomes" id="UP000263232"/>
    </source>
</evidence>
<feature type="transmembrane region" description="Helical" evidence="9">
    <location>
        <begin position="230"/>
        <end position="250"/>
    </location>
</feature>